<feature type="transmembrane region" description="Helical" evidence="6">
    <location>
        <begin position="395"/>
        <end position="414"/>
    </location>
</feature>
<comment type="subcellular location">
    <subcellularLocation>
        <location evidence="1">Cell membrane</location>
        <topology evidence="1">Multi-pass membrane protein</topology>
    </subcellularLocation>
</comment>
<gene>
    <name evidence="8" type="ordered locus">swp_0295</name>
</gene>
<dbReference type="SUPFAM" id="SSF82866">
    <property type="entry name" value="Multidrug efflux transporter AcrB transmembrane domain"/>
    <property type="match status" value="2"/>
</dbReference>
<dbReference type="InterPro" id="IPR050545">
    <property type="entry name" value="Mycobact_MmpL"/>
</dbReference>
<keyword evidence="9" id="KW-1185">Reference proteome</keyword>
<dbReference type="KEGG" id="swp:swp_0295"/>
<dbReference type="AlphaFoldDB" id="B8CHK6"/>
<feature type="transmembrane region" description="Helical" evidence="6">
    <location>
        <begin position="748"/>
        <end position="768"/>
    </location>
</feature>
<dbReference type="GO" id="GO:0005886">
    <property type="term" value="C:plasma membrane"/>
    <property type="evidence" value="ECO:0007669"/>
    <property type="project" value="UniProtKB-SubCell"/>
</dbReference>
<feature type="domain" description="Membrane transport protein MMPL" evidence="7">
    <location>
        <begin position="230"/>
        <end position="410"/>
    </location>
</feature>
<keyword evidence="2" id="KW-1003">Cell membrane</keyword>
<dbReference type="PANTHER" id="PTHR33406:SF13">
    <property type="entry name" value="MEMBRANE PROTEIN YDFJ"/>
    <property type="match status" value="1"/>
</dbReference>
<feature type="transmembrane region" description="Helical" evidence="6">
    <location>
        <begin position="327"/>
        <end position="345"/>
    </location>
</feature>
<keyword evidence="5 6" id="KW-0472">Membrane</keyword>
<feature type="transmembrane region" description="Helical" evidence="6">
    <location>
        <begin position="718"/>
        <end position="736"/>
    </location>
</feature>
<proteinExistence type="predicted"/>
<feature type="transmembrane region" description="Helical" evidence="6">
    <location>
        <begin position="22"/>
        <end position="41"/>
    </location>
</feature>
<dbReference type="InterPro" id="IPR004869">
    <property type="entry name" value="MMPL_dom"/>
</dbReference>
<evidence type="ECO:0000313" key="8">
    <source>
        <dbReference type="EMBL" id="ACJ27132.1"/>
    </source>
</evidence>
<evidence type="ECO:0000256" key="4">
    <source>
        <dbReference type="ARBA" id="ARBA00022989"/>
    </source>
</evidence>
<evidence type="ECO:0000313" key="9">
    <source>
        <dbReference type="Proteomes" id="UP000000753"/>
    </source>
</evidence>
<feature type="transmembrane region" description="Helical" evidence="6">
    <location>
        <begin position="275"/>
        <end position="294"/>
    </location>
</feature>
<keyword evidence="3 6" id="KW-0812">Transmembrane</keyword>
<evidence type="ECO:0000256" key="6">
    <source>
        <dbReference type="SAM" id="Phobius"/>
    </source>
</evidence>
<feature type="transmembrane region" description="Helical" evidence="6">
    <location>
        <begin position="301"/>
        <end position="321"/>
    </location>
</feature>
<evidence type="ECO:0000256" key="1">
    <source>
        <dbReference type="ARBA" id="ARBA00004651"/>
    </source>
</evidence>
<feature type="transmembrane region" description="Helical" evidence="6">
    <location>
        <begin position="449"/>
        <end position="469"/>
    </location>
</feature>
<dbReference type="Proteomes" id="UP000000753">
    <property type="component" value="Chromosome"/>
</dbReference>
<protein>
    <submittedName>
        <fullName evidence="8">Membrane protein, putative</fullName>
    </submittedName>
</protein>
<accession>B8CHK6</accession>
<evidence type="ECO:0000259" key="7">
    <source>
        <dbReference type="Pfam" id="PF03176"/>
    </source>
</evidence>
<feature type="transmembrane region" description="Helical" evidence="6">
    <location>
        <begin position="691"/>
        <end position="712"/>
    </location>
</feature>
<feature type="transmembrane region" description="Helical" evidence="6">
    <location>
        <begin position="666"/>
        <end position="684"/>
    </location>
</feature>
<dbReference type="STRING" id="225849.swp_0295"/>
<dbReference type="HOGENOM" id="CLU_017576_0_0_6"/>
<dbReference type="Gene3D" id="1.20.1640.10">
    <property type="entry name" value="Multidrug efflux transporter AcrB transmembrane domain"/>
    <property type="match status" value="2"/>
</dbReference>
<dbReference type="Pfam" id="PF03176">
    <property type="entry name" value="MMPL"/>
    <property type="match status" value="1"/>
</dbReference>
<dbReference type="PANTHER" id="PTHR33406">
    <property type="entry name" value="MEMBRANE PROTEIN MJ1562-RELATED"/>
    <property type="match status" value="1"/>
</dbReference>
<dbReference type="OrthoDB" id="9780358at2"/>
<name>B8CHK6_SHEPW</name>
<feature type="transmembrane region" description="Helical" evidence="6">
    <location>
        <begin position="774"/>
        <end position="795"/>
    </location>
</feature>
<dbReference type="EMBL" id="CP000472">
    <property type="protein sequence ID" value="ACJ27132.1"/>
    <property type="molecule type" value="Genomic_DNA"/>
</dbReference>
<evidence type="ECO:0000256" key="3">
    <source>
        <dbReference type="ARBA" id="ARBA00022692"/>
    </source>
</evidence>
<sequence length="805" mass="87099">MSVKQQVVILGFLSRISPTKKLVIWLMLVVSTLIIGCVQWQSGAKIQTDILAMLPKVSESPLTQRAIASVEQQLANRLYIGVIAADKSQAVNAASLLIQQLKTNTAAVFTDVASADISQAEALNAFYFPYRFNLLTDRQQQQLSQQQWPQLTQASLQKLYSAFGYANSGLISQDPLLLYPDNLLALAPKQALSVQNGVLLSTLPQNNSNTSPKYIAIVMAKGLQSAFSPNAQQQQLAALNQAMSAVTDDNAAVSFIKAGALFHAAAATDNAKQEVSSIGVISLIGVIALVWLAFRSVMPLTIAVMTLSSSLLFAIVLTLLVFGELHLLTLVFGTSLVGIAIDYCFHFYCERLNNPSLDANQASLTILPAISLALITSIVAYGSLGIAPFPGMQQVAIFCAAGLIGAYLTLVFAYPKLASAKLKDSQHLLDIADHYQGFMLMHVMPLSRLSRGVCLLVGMTFTAIGLSQLRSDDDIRQLQHTPAAIQQQEDSLRTVLSGGTDNQFLLVHANSEEALKLQLEQLEPLLESATKQQLIGNHFSLSRFLPSEKTQTSNYQLQQQIYLDNLTEILARLGIEESIAQPLVDAYHTANGHYIDAQTFINSAAGRQLAPLWLMPEQGSDYGAIVMLGGIKQLDKLATLFSNNPNVQLIDKVGEISKLMSHYRQLTLALLVIALAAALAIFTLRFGIKLATIVVCVPAFSALLTLSALGLLQAPLTLFHALALILVFGIGIDYSLFFAEAKQKTRGVMMAVLMSATSTLLAFGLLAFSQTPAISAFGLTLLIGISFTFLLSPFIQIFTRKTAEC</sequence>
<feature type="transmembrane region" description="Helical" evidence="6">
    <location>
        <begin position="366"/>
        <end position="389"/>
    </location>
</feature>
<dbReference type="RefSeq" id="WP_020910515.1">
    <property type="nucleotide sequence ID" value="NC_011566.1"/>
</dbReference>
<keyword evidence="4 6" id="KW-1133">Transmembrane helix</keyword>
<reference evidence="8 9" key="1">
    <citation type="journal article" date="2008" name="PLoS ONE">
        <title>Environmental adaptation: genomic analysis of the piezotolerant and psychrotolerant deep-sea iron reducing bacterium Shewanella piezotolerans WP3.</title>
        <authorList>
            <person name="Wang F."/>
            <person name="Wang J."/>
            <person name="Jian H."/>
            <person name="Zhang B."/>
            <person name="Li S."/>
            <person name="Wang F."/>
            <person name="Zeng X."/>
            <person name="Gao L."/>
            <person name="Bartlett D.H."/>
            <person name="Yu J."/>
            <person name="Hu S."/>
            <person name="Xiao X."/>
        </authorList>
    </citation>
    <scope>NUCLEOTIDE SEQUENCE [LARGE SCALE GENOMIC DNA]</scope>
    <source>
        <strain evidence="9">WP3 / JCM 13877</strain>
    </source>
</reference>
<dbReference type="eggNOG" id="COG4258">
    <property type="taxonomic scope" value="Bacteria"/>
</dbReference>
<organism evidence="8 9">
    <name type="scientific">Shewanella piezotolerans (strain WP3 / JCM 13877)</name>
    <dbReference type="NCBI Taxonomy" id="225849"/>
    <lineage>
        <taxon>Bacteria</taxon>
        <taxon>Pseudomonadati</taxon>
        <taxon>Pseudomonadota</taxon>
        <taxon>Gammaproteobacteria</taxon>
        <taxon>Alteromonadales</taxon>
        <taxon>Shewanellaceae</taxon>
        <taxon>Shewanella</taxon>
    </lineage>
</organism>
<evidence type="ECO:0000256" key="5">
    <source>
        <dbReference type="ARBA" id="ARBA00023136"/>
    </source>
</evidence>
<evidence type="ECO:0000256" key="2">
    <source>
        <dbReference type="ARBA" id="ARBA00022475"/>
    </source>
</evidence>